<dbReference type="CDD" id="cd07377">
    <property type="entry name" value="WHTH_GntR"/>
    <property type="match status" value="1"/>
</dbReference>
<keyword evidence="2" id="KW-0238">DNA-binding</keyword>
<keyword evidence="5" id="KW-1185">Reference proteome</keyword>
<dbReference type="InterPro" id="IPR000524">
    <property type="entry name" value="Tscrpt_reg_HTH_GntR"/>
</dbReference>
<keyword evidence="1" id="KW-0805">Transcription regulation</keyword>
<dbReference type="InterPro" id="IPR050679">
    <property type="entry name" value="Bact_HTH_transcr_reg"/>
</dbReference>
<dbReference type="KEGG" id="pmad:BAY61_32290"/>
<dbReference type="GO" id="GO:0045892">
    <property type="term" value="P:negative regulation of DNA-templated transcription"/>
    <property type="evidence" value="ECO:0007669"/>
    <property type="project" value="TreeGrafter"/>
</dbReference>
<reference evidence="4 5" key="1">
    <citation type="submission" date="2016-10" db="EMBL/GenBank/DDBJ databases">
        <authorList>
            <person name="de Groot N.N."/>
        </authorList>
    </citation>
    <scope>NUCLEOTIDE SEQUENCE [LARGE SCALE GENOMIC DNA]</scope>
    <source>
        <strain evidence="4 5">CGMCC 4.5506</strain>
    </source>
</reference>
<dbReference type="SMART" id="SM00345">
    <property type="entry name" value="HTH_GNTR"/>
    <property type="match status" value="1"/>
</dbReference>
<evidence type="ECO:0000256" key="3">
    <source>
        <dbReference type="ARBA" id="ARBA00023163"/>
    </source>
</evidence>
<dbReference type="SUPFAM" id="SSF46785">
    <property type="entry name" value="Winged helix' DNA-binding domain"/>
    <property type="match status" value="1"/>
</dbReference>
<dbReference type="AlphaFoldDB" id="A0A222W1Z4"/>
<protein>
    <submittedName>
        <fullName evidence="4">Regulatory protein, gntR family</fullName>
    </submittedName>
</protein>
<dbReference type="PROSITE" id="PS50949">
    <property type="entry name" value="HTH_GNTR"/>
    <property type="match status" value="1"/>
</dbReference>
<accession>A0A222W1Z4</accession>
<keyword evidence="3" id="KW-0804">Transcription</keyword>
<dbReference type="Pfam" id="PF00392">
    <property type="entry name" value="GntR"/>
    <property type="match status" value="1"/>
</dbReference>
<dbReference type="RefSeq" id="WP_091810669.1">
    <property type="nucleotide sequence ID" value="NZ_CP016354.1"/>
</dbReference>
<evidence type="ECO:0000313" key="5">
    <source>
        <dbReference type="Proteomes" id="UP000199494"/>
    </source>
</evidence>
<dbReference type="PANTHER" id="PTHR44846:SF17">
    <property type="entry name" value="GNTR-FAMILY TRANSCRIPTIONAL REGULATOR"/>
    <property type="match status" value="1"/>
</dbReference>
<proteinExistence type="predicted"/>
<dbReference type="InterPro" id="IPR036388">
    <property type="entry name" value="WH-like_DNA-bd_sf"/>
</dbReference>
<evidence type="ECO:0000313" key="4">
    <source>
        <dbReference type="EMBL" id="SDD97039.1"/>
    </source>
</evidence>
<evidence type="ECO:0000256" key="1">
    <source>
        <dbReference type="ARBA" id="ARBA00023015"/>
    </source>
</evidence>
<gene>
    <name evidence="4" type="ORF">SAMN05421630_11596</name>
</gene>
<organism evidence="4 5">
    <name type="scientific">Prauserella marina</name>
    <dbReference type="NCBI Taxonomy" id="530584"/>
    <lineage>
        <taxon>Bacteria</taxon>
        <taxon>Bacillati</taxon>
        <taxon>Actinomycetota</taxon>
        <taxon>Actinomycetes</taxon>
        <taxon>Pseudonocardiales</taxon>
        <taxon>Pseudonocardiaceae</taxon>
        <taxon>Prauserella</taxon>
    </lineage>
</organism>
<evidence type="ECO:0000256" key="2">
    <source>
        <dbReference type="ARBA" id="ARBA00023125"/>
    </source>
</evidence>
<dbReference type="STRING" id="530584.SAMN05421630_11596"/>
<dbReference type="PANTHER" id="PTHR44846">
    <property type="entry name" value="MANNOSYL-D-GLYCERATE TRANSPORT/METABOLISM SYSTEM REPRESSOR MNGR-RELATED"/>
    <property type="match status" value="1"/>
</dbReference>
<dbReference type="InterPro" id="IPR036390">
    <property type="entry name" value="WH_DNA-bd_sf"/>
</dbReference>
<dbReference type="Proteomes" id="UP000199494">
    <property type="component" value="Unassembled WGS sequence"/>
</dbReference>
<name>A0A222W1Z4_9PSEU</name>
<dbReference type="GO" id="GO:0003677">
    <property type="term" value="F:DNA binding"/>
    <property type="evidence" value="ECO:0007669"/>
    <property type="project" value="UniProtKB-KW"/>
</dbReference>
<dbReference type="Gene3D" id="1.10.10.10">
    <property type="entry name" value="Winged helix-like DNA-binding domain superfamily/Winged helix DNA-binding domain"/>
    <property type="match status" value="1"/>
</dbReference>
<dbReference type="OrthoDB" id="7363114at2"/>
<sequence length="179" mass="20162">MRDLDPNDPNPPYRQLARVLVEAITTGELKPGDRLPSQADLRQRFGLANMTIQRAISVLRSQGRVVTRSGSGVYVRDEANPDATGLDPLATNQRIKEILDRIHTLQTRRIVLKELMEEMKSDSDDSQMRVVFDLANASLEETRSLITELASFDFAAEADLERKNMDLWPRARKPVSDGS</sequence>
<dbReference type="EMBL" id="FMZE01000015">
    <property type="protein sequence ID" value="SDD97039.1"/>
    <property type="molecule type" value="Genomic_DNA"/>
</dbReference>
<dbReference type="GO" id="GO:0003700">
    <property type="term" value="F:DNA-binding transcription factor activity"/>
    <property type="evidence" value="ECO:0007669"/>
    <property type="project" value="InterPro"/>
</dbReference>